<name>A0A8D6XRJ1_STRTR</name>
<dbReference type="EMBL" id="LR822027">
    <property type="protein sequence ID" value="CAD0152721.1"/>
    <property type="molecule type" value="Genomic_DNA"/>
</dbReference>
<reference evidence="3 4" key="1">
    <citation type="submission" date="2020-06" db="EMBL/GenBank/DDBJ databases">
        <authorList>
            <person name="Chuat V."/>
        </authorList>
    </citation>
    <scope>NUCLEOTIDE SEQUENCE [LARGE SCALE GENOMIC DNA]</scope>
    <source>
        <strain evidence="1">STH_CIRM_336</strain>
        <strain evidence="2">STH_CIRM_998</strain>
    </source>
</reference>
<gene>
    <name evidence="2" type="ORF">STHERMO_1440</name>
    <name evidence="1" type="ORF">STHERMO_1442</name>
</gene>
<organism evidence="2 3">
    <name type="scientific">Streptococcus thermophilus</name>
    <dbReference type="NCBI Taxonomy" id="1308"/>
    <lineage>
        <taxon>Bacteria</taxon>
        <taxon>Bacillati</taxon>
        <taxon>Bacillota</taxon>
        <taxon>Bacilli</taxon>
        <taxon>Lactobacillales</taxon>
        <taxon>Streptococcaceae</taxon>
        <taxon>Streptococcus</taxon>
    </lineage>
</organism>
<evidence type="ECO:0000313" key="1">
    <source>
        <dbReference type="EMBL" id="CAD0138393.1"/>
    </source>
</evidence>
<evidence type="ECO:0000313" key="3">
    <source>
        <dbReference type="Proteomes" id="UP000509791"/>
    </source>
</evidence>
<evidence type="ECO:0000313" key="2">
    <source>
        <dbReference type="EMBL" id="CAD0152721.1"/>
    </source>
</evidence>
<dbReference type="Proteomes" id="UP000509833">
    <property type="component" value="Chromosome"/>
</dbReference>
<protein>
    <submittedName>
        <fullName evidence="2">Uncharacterized protein</fullName>
    </submittedName>
</protein>
<sequence>MLNSKNGRQQLVGKHFYFMKLNILKRLLSRNLTAEMRTQIK</sequence>
<dbReference type="AlphaFoldDB" id="A0A8D6XRJ1"/>
<dbReference type="Proteomes" id="UP000509791">
    <property type="component" value="Chromosome"/>
</dbReference>
<dbReference type="EMBL" id="LR822017">
    <property type="protein sequence ID" value="CAD0138393.1"/>
    <property type="molecule type" value="Genomic_DNA"/>
</dbReference>
<proteinExistence type="predicted"/>
<evidence type="ECO:0000313" key="4">
    <source>
        <dbReference type="Proteomes" id="UP000509833"/>
    </source>
</evidence>
<accession>A0A8D6XRJ1</accession>